<protein>
    <recommendedName>
        <fullName evidence="6">PhoH-like protein</fullName>
    </recommendedName>
</protein>
<dbReference type="InterPro" id="IPR029060">
    <property type="entry name" value="PIN-like_dom_sf"/>
</dbReference>
<dbReference type="Pfam" id="PF13638">
    <property type="entry name" value="PIN_4"/>
    <property type="match status" value="1"/>
</dbReference>
<evidence type="ECO:0000256" key="5">
    <source>
        <dbReference type="ARBA" id="ARBA00022840"/>
    </source>
</evidence>
<reference evidence="10 11" key="2">
    <citation type="journal article" date="2020" name="Cell Rep.">
        <title>Acquisition and Adaptation of Ultra-small Parasitic Reduced Genome Bacteria to Mammalian Hosts.</title>
        <authorList>
            <person name="McLean J.S."/>
            <person name="Bor B."/>
            <person name="Kerns K.A."/>
            <person name="Liu Q."/>
            <person name="To T.T."/>
            <person name="Solden L."/>
            <person name="Hendrickson E.L."/>
            <person name="Wrighton K."/>
            <person name="Shi W."/>
            <person name="He X."/>
        </authorList>
    </citation>
    <scope>NUCLEOTIDE SEQUENCE [LARGE SCALE GENOMIC DNA]</scope>
    <source>
        <strain evidence="10 11">TM7_G3_2_Rum_HOT_351B</strain>
    </source>
</reference>
<evidence type="ECO:0000259" key="9">
    <source>
        <dbReference type="SMART" id="SM00670"/>
    </source>
</evidence>
<keyword evidence="11" id="KW-1185">Reference proteome</keyword>
<dbReference type="InterPro" id="IPR002716">
    <property type="entry name" value="PIN_dom"/>
</dbReference>
<dbReference type="InterPro" id="IPR027417">
    <property type="entry name" value="P-loop_NTPase"/>
</dbReference>
<evidence type="ECO:0000256" key="2">
    <source>
        <dbReference type="ARBA" id="ARBA00010393"/>
    </source>
</evidence>
<feature type="compositionally biased region" description="Basic and acidic residues" evidence="8">
    <location>
        <begin position="380"/>
        <end position="394"/>
    </location>
</feature>
<accession>A0ABY0FMY9</accession>
<dbReference type="Gene3D" id="3.40.50.300">
    <property type="entry name" value="P-loop containing nucleotide triphosphate hydrolases"/>
    <property type="match status" value="1"/>
</dbReference>
<comment type="similarity">
    <text evidence="2">Belongs to the PhoH family.</text>
</comment>
<evidence type="ECO:0000313" key="11">
    <source>
        <dbReference type="Proteomes" id="UP001191019"/>
    </source>
</evidence>
<evidence type="ECO:0000256" key="6">
    <source>
        <dbReference type="ARBA" id="ARBA00039970"/>
    </source>
</evidence>
<reference evidence="10 11" key="1">
    <citation type="journal article" date="2018" name="bioRxiv">
        <title>Evidence of independent acquisition and adaption of ultra-small bacteria to human hosts across the highly diverse yet reduced genomes of the phylum Saccharibacteria.</title>
        <authorList>
            <person name="McLean J.S."/>
            <person name="Bor B."/>
            <person name="To T.T."/>
            <person name="Liu Q."/>
            <person name="Kearns K.A."/>
            <person name="Solden L.M."/>
            <person name="Wrighton K.C."/>
            <person name="He X."/>
            <person name="Shi W."/>
        </authorList>
    </citation>
    <scope>NUCLEOTIDE SEQUENCE [LARGE SCALE GENOMIC DNA]</scope>
    <source>
        <strain evidence="10 11">TM7_G3_2_Rum_HOT_351B</strain>
    </source>
</reference>
<dbReference type="SUPFAM" id="SSF52540">
    <property type="entry name" value="P-loop containing nucleoside triphosphate hydrolases"/>
    <property type="match status" value="1"/>
</dbReference>
<keyword evidence="3" id="KW-0963">Cytoplasm</keyword>
<name>A0ABY0FMY9_9BACT</name>
<evidence type="ECO:0000256" key="3">
    <source>
        <dbReference type="ARBA" id="ARBA00022490"/>
    </source>
</evidence>
<comment type="caution">
    <text evidence="10">The sequence shown here is derived from an EMBL/GenBank/DDBJ whole genome shotgun (WGS) entry which is preliminary data.</text>
</comment>
<evidence type="ECO:0000256" key="7">
    <source>
        <dbReference type="ARBA" id="ARBA00046345"/>
    </source>
</evidence>
<dbReference type="InterPro" id="IPR051451">
    <property type="entry name" value="PhoH2-like"/>
</dbReference>
<evidence type="ECO:0000256" key="1">
    <source>
        <dbReference type="ARBA" id="ARBA00004496"/>
    </source>
</evidence>
<dbReference type="SUPFAM" id="SSF88723">
    <property type="entry name" value="PIN domain-like"/>
    <property type="match status" value="1"/>
</dbReference>
<dbReference type="PANTHER" id="PTHR30473:SF1">
    <property type="entry name" value="PHOH-LIKE PROTEIN"/>
    <property type="match status" value="1"/>
</dbReference>
<dbReference type="SMART" id="SM00670">
    <property type="entry name" value="PINc"/>
    <property type="match status" value="1"/>
</dbReference>
<dbReference type="Gene3D" id="3.40.50.1010">
    <property type="entry name" value="5'-nuclease"/>
    <property type="match status" value="1"/>
</dbReference>
<feature type="region of interest" description="Disordered" evidence="8">
    <location>
        <begin position="380"/>
        <end position="402"/>
    </location>
</feature>
<dbReference type="InterPro" id="IPR003714">
    <property type="entry name" value="PhoH"/>
</dbReference>
<evidence type="ECO:0000256" key="4">
    <source>
        <dbReference type="ARBA" id="ARBA00022741"/>
    </source>
</evidence>
<gene>
    <name evidence="10" type="ORF">G3RUM_00720</name>
</gene>
<dbReference type="Proteomes" id="UP001191019">
    <property type="component" value="Unassembled WGS sequence"/>
</dbReference>
<sequence>MLRGQQYYIIDTNVLVDYVDIIPPPGNPKIALEAPTIDLTGAHLVIPSVVIRELSNFKKEKSERGKAARTVLKRIRDLMEADKPPILSQAYGLRAPIKIPQRNQLLSILPVHKDFKKCLPFSPSGDDMDGQIILAALATAFIAEGSDTDGSASQNKLTQERTADVTILTNDNGLATRAMIRGVKTHRYGYRYPEPYTGRRDVVVPKDLFNNFLANKRLSLEEWQALMPEQPELIANEFIVMSLEDENDYSKDYRPNEDPYFSNIGRYDARERSIVGLKYVRQSPVYPKNSGQAIYAEALMDPNIAAIICTGPAGSGKTYMATIYGYQACKDGDYIGVTVVPCESHSNIGALPGDLDEKMDPDVQPLKNALRNYLLNEDKATRKEMERRRKEKDNASFVPVDSSAEKSGSIKSKLNDRINNIWENWFSSIPIENARGRDFSFELAIYDEFQDQSATQADTLIKRIGKEGKIILTGDIEQIHAPYLDKYNNGLVYASKLLLDNPMVAQVRFTEDEVIRHPLVREVARRQKDKRAH</sequence>
<dbReference type="PANTHER" id="PTHR30473">
    <property type="entry name" value="PROTEIN PHOH"/>
    <property type="match status" value="1"/>
</dbReference>
<dbReference type="EMBL" id="PRLM01000006">
    <property type="protein sequence ID" value="RYC74563.1"/>
    <property type="molecule type" value="Genomic_DNA"/>
</dbReference>
<comment type="similarity">
    <text evidence="7">In the N-terminal section; belongs to the PINc/VapC protein family.</text>
</comment>
<evidence type="ECO:0000313" key="10">
    <source>
        <dbReference type="EMBL" id="RYC74563.1"/>
    </source>
</evidence>
<feature type="domain" description="PIN" evidence="9">
    <location>
        <begin position="6"/>
        <end position="176"/>
    </location>
</feature>
<keyword evidence="4" id="KW-0547">Nucleotide-binding</keyword>
<comment type="subcellular location">
    <subcellularLocation>
        <location evidence="1">Cytoplasm</location>
    </subcellularLocation>
</comment>
<evidence type="ECO:0000256" key="8">
    <source>
        <dbReference type="SAM" id="MobiDB-lite"/>
    </source>
</evidence>
<keyword evidence="5" id="KW-0067">ATP-binding</keyword>
<dbReference type="RefSeq" id="WP_129735452.1">
    <property type="nucleotide sequence ID" value="NZ_PRLM01000006.1"/>
</dbReference>
<proteinExistence type="inferred from homology"/>
<dbReference type="Pfam" id="PF02562">
    <property type="entry name" value="PhoH"/>
    <property type="match status" value="1"/>
</dbReference>
<organism evidence="10 11">
    <name type="scientific">Candidatus Nanosyncoccus alces</name>
    <dbReference type="NCBI Taxonomy" id="2171997"/>
    <lineage>
        <taxon>Bacteria</taxon>
        <taxon>Candidatus Saccharimonadota</taxon>
        <taxon>Candidatus Nanosyncoccalia</taxon>
        <taxon>Candidatus Nanosyncoccales</taxon>
        <taxon>Candidatus Nanosyncoccaceae</taxon>
        <taxon>Candidatus Nanosyncoccus</taxon>
    </lineage>
</organism>